<accession>A0A4S8NTD9</accession>
<dbReference type="AlphaFoldDB" id="A0A4S8NTD9"/>
<feature type="domain" description="MacB-like periplasmic core" evidence="9">
    <location>
        <begin position="28"/>
        <end position="243"/>
    </location>
</feature>
<evidence type="ECO:0000313" key="10">
    <source>
        <dbReference type="EMBL" id="THV19851.1"/>
    </source>
</evidence>
<comment type="subcellular location">
    <subcellularLocation>
        <location evidence="1">Cell membrane</location>
        <topology evidence="1">Multi-pass membrane protein</topology>
    </subcellularLocation>
</comment>
<comment type="similarity">
    <text evidence="6">Belongs to the ABC-4 integral membrane protein family.</text>
</comment>
<evidence type="ECO:0000256" key="5">
    <source>
        <dbReference type="ARBA" id="ARBA00023136"/>
    </source>
</evidence>
<gene>
    <name evidence="10" type="ORF">FAA97_19935</name>
</gene>
<dbReference type="InterPro" id="IPR050250">
    <property type="entry name" value="Macrolide_Exporter_MacB"/>
</dbReference>
<keyword evidence="11" id="KW-1185">Reference proteome</keyword>
<dbReference type="OrthoDB" id="9770036at2"/>
<evidence type="ECO:0000259" key="8">
    <source>
        <dbReference type="Pfam" id="PF02687"/>
    </source>
</evidence>
<dbReference type="Proteomes" id="UP000308828">
    <property type="component" value="Unassembled WGS sequence"/>
</dbReference>
<sequence>MIVGVSDRTVEIIRATIADIRLVKGRAVLAVIGIAIGTAAVVATLHVGHNASREALRQFVALGTDLVTMELQPSGSAAPEVRIGYVLDLPKKGLGISNVSAIVQTGGSIRARRSNVQANILAATDGIYALAKGKLAYGRFTSDLDGFSSFAVLGAEIASSLQGPAKDQIAMGERVNFNGQTFTVIGILEDTPPNLLLNLELNRSVIIPFAAARRVTSQVAISQVAGRLSSGANDEKTAEAVAKYFEPLVTNGFMHVATARQLIASIEHQMRIYATLILGIGAVSLVVGGVGIMNVMLMSVMERRQEIGLRLAIGARRNDIRLMFLCETIILATIGSALGTMLGYLAGWLFANGSDWQFEPAPLAVPLGAGMALVVGLFFGVYPAFLASRLDPVVALRSE</sequence>
<evidence type="ECO:0000256" key="7">
    <source>
        <dbReference type="SAM" id="Phobius"/>
    </source>
</evidence>
<reference evidence="10 11" key="1">
    <citation type="submission" date="2019-04" db="EMBL/GenBank/DDBJ databases">
        <title>Genome sequence of strain shin9-1.</title>
        <authorList>
            <person name="Gao J."/>
            <person name="Sun J."/>
        </authorList>
    </citation>
    <scope>NUCLEOTIDE SEQUENCE [LARGE SCALE GENOMIC DNA]</scope>
    <source>
        <strain evidence="11">shin9-1</strain>
    </source>
</reference>
<organism evidence="10 11">
    <name type="scientific">Peteryoungia ipomoeae</name>
    <dbReference type="NCBI Taxonomy" id="1210932"/>
    <lineage>
        <taxon>Bacteria</taxon>
        <taxon>Pseudomonadati</taxon>
        <taxon>Pseudomonadota</taxon>
        <taxon>Alphaproteobacteria</taxon>
        <taxon>Hyphomicrobiales</taxon>
        <taxon>Rhizobiaceae</taxon>
        <taxon>Peteryoungia</taxon>
    </lineage>
</organism>
<evidence type="ECO:0000256" key="2">
    <source>
        <dbReference type="ARBA" id="ARBA00022475"/>
    </source>
</evidence>
<feature type="domain" description="ABC3 transporter permease C-terminal" evidence="8">
    <location>
        <begin position="280"/>
        <end position="392"/>
    </location>
</feature>
<comment type="caution">
    <text evidence="10">The sequence shown here is derived from an EMBL/GenBank/DDBJ whole genome shotgun (WGS) entry which is preliminary data.</text>
</comment>
<dbReference type="EMBL" id="STGV01000009">
    <property type="protein sequence ID" value="THV19851.1"/>
    <property type="molecule type" value="Genomic_DNA"/>
</dbReference>
<dbReference type="RefSeq" id="WP_136600335.1">
    <property type="nucleotide sequence ID" value="NZ_STGV01000009.1"/>
</dbReference>
<evidence type="ECO:0000256" key="6">
    <source>
        <dbReference type="ARBA" id="ARBA00038076"/>
    </source>
</evidence>
<feature type="transmembrane region" description="Helical" evidence="7">
    <location>
        <begin position="27"/>
        <end position="48"/>
    </location>
</feature>
<keyword evidence="5 7" id="KW-0472">Membrane</keyword>
<dbReference type="GO" id="GO:0005886">
    <property type="term" value="C:plasma membrane"/>
    <property type="evidence" value="ECO:0007669"/>
    <property type="project" value="UniProtKB-SubCell"/>
</dbReference>
<evidence type="ECO:0000256" key="3">
    <source>
        <dbReference type="ARBA" id="ARBA00022692"/>
    </source>
</evidence>
<dbReference type="Pfam" id="PF12704">
    <property type="entry name" value="MacB_PCD"/>
    <property type="match status" value="1"/>
</dbReference>
<keyword evidence="3 7" id="KW-0812">Transmembrane</keyword>
<dbReference type="Pfam" id="PF02687">
    <property type="entry name" value="FtsX"/>
    <property type="match status" value="1"/>
</dbReference>
<dbReference type="PANTHER" id="PTHR30572:SF4">
    <property type="entry name" value="ABC TRANSPORTER PERMEASE YTRF"/>
    <property type="match status" value="1"/>
</dbReference>
<feature type="transmembrane region" description="Helical" evidence="7">
    <location>
        <begin position="272"/>
        <end position="301"/>
    </location>
</feature>
<dbReference type="GO" id="GO:0022857">
    <property type="term" value="F:transmembrane transporter activity"/>
    <property type="evidence" value="ECO:0007669"/>
    <property type="project" value="TreeGrafter"/>
</dbReference>
<protein>
    <submittedName>
        <fullName evidence="10">ABC transporter permease</fullName>
    </submittedName>
</protein>
<evidence type="ECO:0000259" key="9">
    <source>
        <dbReference type="Pfam" id="PF12704"/>
    </source>
</evidence>
<dbReference type="InterPro" id="IPR003838">
    <property type="entry name" value="ABC3_permease_C"/>
</dbReference>
<evidence type="ECO:0000256" key="4">
    <source>
        <dbReference type="ARBA" id="ARBA00022989"/>
    </source>
</evidence>
<evidence type="ECO:0000256" key="1">
    <source>
        <dbReference type="ARBA" id="ARBA00004651"/>
    </source>
</evidence>
<dbReference type="PANTHER" id="PTHR30572">
    <property type="entry name" value="MEMBRANE COMPONENT OF TRANSPORTER-RELATED"/>
    <property type="match status" value="1"/>
</dbReference>
<evidence type="ECO:0000313" key="11">
    <source>
        <dbReference type="Proteomes" id="UP000308828"/>
    </source>
</evidence>
<name>A0A4S8NTD9_9HYPH</name>
<proteinExistence type="inferred from homology"/>
<feature type="transmembrane region" description="Helical" evidence="7">
    <location>
        <begin position="322"/>
        <end position="351"/>
    </location>
</feature>
<keyword evidence="4 7" id="KW-1133">Transmembrane helix</keyword>
<dbReference type="InterPro" id="IPR025857">
    <property type="entry name" value="MacB_PCD"/>
</dbReference>
<keyword evidence="2" id="KW-1003">Cell membrane</keyword>
<feature type="transmembrane region" description="Helical" evidence="7">
    <location>
        <begin position="363"/>
        <end position="387"/>
    </location>
</feature>